<dbReference type="EMBL" id="PDCK01000045">
    <property type="protein sequence ID" value="PRQ17934.1"/>
    <property type="molecule type" value="Genomic_DNA"/>
</dbReference>
<protein>
    <submittedName>
        <fullName evidence="15">Putative Blue (Type 1) copper binding protein</fullName>
    </submittedName>
</protein>
<reference evidence="15 16" key="1">
    <citation type="journal article" date="2018" name="Nat. Genet.">
        <title>The Rosa genome provides new insights in the design of modern roses.</title>
        <authorList>
            <person name="Bendahmane M."/>
        </authorList>
    </citation>
    <scope>NUCLEOTIDE SEQUENCE [LARGE SCALE GENOMIC DNA]</scope>
    <source>
        <strain evidence="16">cv. Old Blush</strain>
    </source>
</reference>
<organism evidence="15 16">
    <name type="scientific">Rosa chinensis</name>
    <name type="common">China rose</name>
    <dbReference type="NCBI Taxonomy" id="74649"/>
    <lineage>
        <taxon>Eukaryota</taxon>
        <taxon>Viridiplantae</taxon>
        <taxon>Streptophyta</taxon>
        <taxon>Embryophyta</taxon>
        <taxon>Tracheophyta</taxon>
        <taxon>Spermatophyta</taxon>
        <taxon>Magnoliopsida</taxon>
        <taxon>eudicotyledons</taxon>
        <taxon>Gunneridae</taxon>
        <taxon>Pentapetalae</taxon>
        <taxon>rosids</taxon>
        <taxon>fabids</taxon>
        <taxon>Rosales</taxon>
        <taxon>Rosaceae</taxon>
        <taxon>Rosoideae</taxon>
        <taxon>Rosoideae incertae sedis</taxon>
        <taxon>Rosa</taxon>
    </lineage>
</organism>
<dbReference type="Gramene" id="PRQ17934">
    <property type="protein sequence ID" value="PRQ17934"/>
    <property type="gene ID" value="RchiOBHm_Chr7g0200371"/>
</dbReference>
<comment type="caution">
    <text evidence="15">The sequence shown here is derived from an EMBL/GenBank/DDBJ whole genome shotgun (WGS) entry which is preliminary data.</text>
</comment>
<dbReference type="Proteomes" id="UP000238479">
    <property type="component" value="Chromosome 7"/>
</dbReference>
<keyword evidence="3" id="KW-0812">Transmembrane</keyword>
<evidence type="ECO:0000313" key="15">
    <source>
        <dbReference type="EMBL" id="PRQ17934.1"/>
    </source>
</evidence>
<evidence type="ECO:0000256" key="3">
    <source>
        <dbReference type="ARBA" id="ARBA00022692"/>
    </source>
</evidence>
<dbReference type="GO" id="GO:0009055">
    <property type="term" value="F:electron transfer activity"/>
    <property type="evidence" value="ECO:0007669"/>
    <property type="project" value="InterPro"/>
</dbReference>
<evidence type="ECO:0000256" key="12">
    <source>
        <dbReference type="SAM" id="MobiDB-lite"/>
    </source>
</evidence>
<evidence type="ECO:0000256" key="9">
    <source>
        <dbReference type="ARBA" id="ARBA00023136"/>
    </source>
</evidence>
<dbReference type="OMA" id="RCKAPAD"/>
<evidence type="ECO:0000313" key="16">
    <source>
        <dbReference type="Proteomes" id="UP000238479"/>
    </source>
</evidence>
<dbReference type="PANTHER" id="PTHR33021">
    <property type="entry name" value="BLUE COPPER PROTEIN"/>
    <property type="match status" value="1"/>
</dbReference>
<evidence type="ECO:0000256" key="1">
    <source>
        <dbReference type="ARBA" id="ARBA00004479"/>
    </source>
</evidence>
<keyword evidence="5 13" id="KW-0732">Signal</keyword>
<dbReference type="InterPro" id="IPR028871">
    <property type="entry name" value="BlueCu_1_BS"/>
</dbReference>
<keyword evidence="16" id="KW-1185">Reference proteome</keyword>
<keyword evidence="4" id="KW-0479">Metal-binding</keyword>
<keyword evidence="6" id="KW-0249">Electron transport</keyword>
<feature type="signal peptide" evidence="13">
    <location>
        <begin position="1"/>
        <end position="22"/>
    </location>
</feature>
<keyword evidence="10" id="KW-1015">Disulfide bond</keyword>
<keyword evidence="8" id="KW-0186">Copper</keyword>
<dbReference type="GO" id="GO:0046872">
    <property type="term" value="F:metal ion binding"/>
    <property type="evidence" value="ECO:0007669"/>
    <property type="project" value="UniProtKB-KW"/>
</dbReference>
<dbReference type="Pfam" id="PF02298">
    <property type="entry name" value="Cu_bind_like"/>
    <property type="match status" value="1"/>
</dbReference>
<dbReference type="OrthoDB" id="687943at2759"/>
<evidence type="ECO:0000256" key="2">
    <source>
        <dbReference type="ARBA" id="ARBA00022448"/>
    </source>
</evidence>
<dbReference type="SUPFAM" id="SSF49503">
    <property type="entry name" value="Cupredoxins"/>
    <property type="match status" value="1"/>
</dbReference>
<dbReference type="GO" id="GO:0009610">
    <property type="term" value="P:response to symbiotic fungus"/>
    <property type="evidence" value="ECO:0007669"/>
    <property type="project" value="UniProtKB-ARBA"/>
</dbReference>
<keyword evidence="11" id="KW-0325">Glycoprotein</keyword>
<evidence type="ECO:0000256" key="10">
    <source>
        <dbReference type="ARBA" id="ARBA00023157"/>
    </source>
</evidence>
<evidence type="ECO:0000256" key="11">
    <source>
        <dbReference type="ARBA" id="ARBA00023180"/>
    </source>
</evidence>
<feature type="domain" description="Phytocyanin" evidence="14">
    <location>
        <begin position="23"/>
        <end position="123"/>
    </location>
</feature>
<evidence type="ECO:0000256" key="7">
    <source>
        <dbReference type="ARBA" id="ARBA00022989"/>
    </source>
</evidence>
<dbReference type="FunFam" id="2.60.40.420:FF:000067">
    <property type="entry name" value="Cupredoxin superfamily protein"/>
    <property type="match status" value="1"/>
</dbReference>
<evidence type="ECO:0000256" key="6">
    <source>
        <dbReference type="ARBA" id="ARBA00022982"/>
    </source>
</evidence>
<evidence type="ECO:0000259" key="14">
    <source>
        <dbReference type="PROSITE" id="PS51485"/>
    </source>
</evidence>
<evidence type="ECO:0000256" key="13">
    <source>
        <dbReference type="SAM" id="SignalP"/>
    </source>
</evidence>
<evidence type="ECO:0000256" key="8">
    <source>
        <dbReference type="ARBA" id="ARBA00023008"/>
    </source>
</evidence>
<keyword evidence="7" id="KW-1133">Transmembrane helix</keyword>
<sequence length="195" mass="20482">MASSQLFFIFSILAIFVPLIVAKDYVVGDKAGWTIEVDYEAWAKGKKFSVGDRLLFLYPKGSHSVVEVEEKDFNRCKAPADGKELTSGEDVIKLDAPGKKYFICNVGRHCQMGNQKVAINVESSSSSSSSTPSPSPSESSPSASSPEPSSPSNSSPPASPSPAAPSPSTSGATIGERYGWMLIMVGIIGSLVGSG</sequence>
<proteinExistence type="predicted"/>
<dbReference type="InterPro" id="IPR003245">
    <property type="entry name" value="Phytocyanin_dom"/>
</dbReference>
<dbReference type="Gene3D" id="2.60.40.420">
    <property type="entry name" value="Cupredoxins - blue copper proteins"/>
    <property type="match status" value="1"/>
</dbReference>
<dbReference type="PROSITE" id="PS00196">
    <property type="entry name" value="COPPER_BLUE"/>
    <property type="match status" value="1"/>
</dbReference>
<gene>
    <name evidence="15" type="ORF">RchiOBHm_Chr7g0200371</name>
</gene>
<dbReference type="InterPro" id="IPR008972">
    <property type="entry name" value="Cupredoxin"/>
</dbReference>
<dbReference type="PANTHER" id="PTHR33021:SF408">
    <property type="entry name" value="PHYTOCYANIN DOMAIN-CONTAINING PROTEIN"/>
    <property type="match status" value="1"/>
</dbReference>
<comment type="subcellular location">
    <subcellularLocation>
        <location evidence="1">Membrane</location>
        <topology evidence="1">Single-pass type I membrane protein</topology>
    </subcellularLocation>
</comment>
<accession>A0A2P6P7N8</accession>
<dbReference type="PROSITE" id="PS51485">
    <property type="entry name" value="PHYTOCYANIN"/>
    <property type="match status" value="1"/>
</dbReference>
<dbReference type="AlphaFoldDB" id="A0A2P6P7N8"/>
<dbReference type="CDD" id="cd04216">
    <property type="entry name" value="Phytocyanin"/>
    <property type="match status" value="1"/>
</dbReference>
<evidence type="ECO:0000256" key="4">
    <source>
        <dbReference type="ARBA" id="ARBA00022723"/>
    </source>
</evidence>
<feature type="compositionally biased region" description="Low complexity" evidence="12">
    <location>
        <begin position="123"/>
        <end position="156"/>
    </location>
</feature>
<feature type="region of interest" description="Disordered" evidence="12">
    <location>
        <begin position="121"/>
        <end position="172"/>
    </location>
</feature>
<keyword evidence="9" id="KW-0472">Membrane</keyword>
<feature type="chain" id="PRO_5015160900" evidence="13">
    <location>
        <begin position="23"/>
        <end position="195"/>
    </location>
</feature>
<dbReference type="GO" id="GO:0005886">
    <property type="term" value="C:plasma membrane"/>
    <property type="evidence" value="ECO:0007669"/>
    <property type="project" value="TreeGrafter"/>
</dbReference>
<dbReference type="InterPro" id="IPR039391">
    <property type="entry name" value="Phytocyanin-like"/>
</dbReference>
<evidence type="ECO:0000256" key="5">
    <source>
        <dbReference type="ARBA" id="ARBA00022729"/>
    </source>
</evidence>
<name>A0A2P6P7N8_ROSCH</name>
<keyword evidence="2" id="KW-0813">Transport</keyword>